<name>A0A0M9F4X3_FUSLA</name>
<accession>A0A0M9F4X3</accession>
<evidence type="ECO:0000313" key="3">
    <source>
        <dbReference type="EMBL" id="KPA45990.1"/>
    </source>
</evidence>
<keyword evidence="4" id="KW-1185">Reference proteome</keyword>
<protein>
    <submittedName>
        <fullName evidence="3">Uncharacterized protein</fullName>
    </submittedName>
</protein>
<comment type="caution">
    <text evidence="3">The sequence shown here is derived from an EMBL/GenBank/DDBJ whole genome shotgun (WGS) entry which is preliminary data.</text>
</comment>
<keyword evidence="1" id="KW-0175">Coiled coil</keyword>
<organism evidence="3 4">
    <name type="scientific">Fusarium langsethiae</name>
    <dbReference type="NCBI Taxonomy" id="179993"/>
    <lineage>
        <taxon>Eukaryota</taxon>
        <taxon>Fungi</taxon>
        <taxon>Dikarya</taxon>
        <taxon>Ascomycota</taxon>
        <taxon>Pezizomycotina</taxon>
        <taxon>Sordariomycetes</taxon>
        <taxon>Hypocreomycetidae</taxon>
        <taxon>Hypocreales</taxon>
        <taxon>Nectriaceae</taxon>
        <taxon>Fusarium</taxon>
    </lineage>
</organism>
<dbReference type="AlphaFoldDB" id="A0A0M9F4X3"/>
<proteinExistence type="predicted"/>
<feature type="region of interest" description="Disordered" evidence="2">
    <location>
        <begin position="348"/>
        <end position="401"/>
    </location>
</feature>
<reference evidence="3 4" key="1">
    <citation type="submission" date="2015-04" db="EMBL/GenBank/DDBJ databases">
        <title>The draft genome sequence of Fusarium langsethiae, a T-2/HT-2 mycotoxin producer.</title>
        <authorList>
            <person name="Lysoe E."/>
            <person name="Divon H.H."/>
            <person name="Terzi V."/>
            <person name="Orru L."/>
            <person name="Lamontanara A."/>
            <person name="Kolseth A.-K."/>
            <person name="Frandsen R.J."/>
            <person name="Nielsen K."/>
            <person name="Thrane U."/>
        </authorList>
    </citation>
    <scope>NUCLEOTIDE SEQUENCE [LARGE SCALE GENOMIC DNA]</scope>
    <source>
        <strain evidence="3 4">Fl201059</strain>
    </source>
</reference>
<evidence type="ECO:0000313" key="4">
    <source>
        <dbReference type="Proteomes" id="UP000037904"/>
    </source>
</evidence>
<evidence type="ECO:0000256" key="2">
    <source>
        <dbReference type="SAM" id="MobiDB-lite"/>
    </source>
</evidence>
<gene>
    <name evidence="3" type="ORF">FLAG1_01081</name>
</gene>
<dbReference type="OrthoDB" id="5314201at2759"/>
<sequence>MDLGPRDRAEALLLKAARAHGIPATKDDIRSALSDTAFVEWANLHLATDNLLTGDELALYTALDKSGQVDRLADLHDLGEVQAVNEDDIRAAIEELNRSTETISKQTETLRQQQDALARLVKKRGEAEHQRRDLEEERLNKTKHALKKLVFEVDGEAQSLEYRVADLEQIAKNSRSNVKRTVDTVFQSDDKLLSSLQKLGWELDQQDPEEEKTIEKLRETCMRLIKTTVETLRTRLDRIYLEAILAAERSGDVKSATQDDVKALEEELESLYSEILPVAQMSTEQQYLEPALKSTDAQSGQSLRRSAVAVTYVNECLDHLVDRMTLLTDRVETLKSHNAAASSIIATAKAESSASLSPEKKKSLRAAMPASPIRNPSPIRMRANTDGNRRGANSKSRRRSSGILDEPAIEALLRDLNLSLPDAEEASIQDQVSALNKAFKDRSDKTTDVMRGAQEGFEMSVTSRLDDARLAIQLLRDSLLAESPFGEVKMLDPEFEESVVALARDVEGVKEKLDGVVDKKALAKSVKKDEFVQRWA</sequence>
<evidence type="ECO:0000256" key="1">
    <source>
        <dbReference type="SAM" id="Coils"/>
    </source>
</evidence>
<dbReference type="Proteomes" id="UP000037904">
    <property type="component" value="Unassembled WGS sequence"/>
</dbReference>
<dbReference type="EMBL" id="JXCE01000008">
    <property type="protein sequence ID" value="KPA45990.1"/>
    <property type="molecule type" value="Genomic_DNA"/>
</dbReference>
<feature type="coiled-coil region" evidence="1">
    <location>
        <begin position="93"/>
        <end position="177"/>
    </location>
</feature>